<name>A0ACC6V119_9CREN</name>
<proteinExistence type="predicted"/>
<sequence length="285" mass="31082">MPLLKALFLGTGGAVPRATRPLSGIYVEDWEGHRLLLDASEGVQYRLLENGISPASLDFVAISHAHEDHILGLPGLIATARLMGRQPKVLAPPKLAEELARLGYDVATSAEDRRLRISCVPVCHTVEACGWLLEWDVGYRLDKAKAEGLPRWALTKLIKGEAVEVEGRVIRPEEVADPSSKRFKRLFYTGDTGPCPSAVEPLKWVDVLIHEATFADDVDPAEAHKEGHSTVADAVEAARALGASLLVLTHISARYEDKARHRALAAASGLNAVVPDDYEWLLIQL</sequence>
<accession>A0ACC6V119</accession>
<protein>
    <submittedName>
        <fullName evidence="1">MBL fold metallo-hydrolase</fullName>
    </submittedName>
</protein>
<reference evidence="1" key="1">
    <citation type="submission" date="2024-07" db="EMBL/GenBank/DDBJ databases">
        <title>Metagenome and Metagenome-Assembled Genomes of Archaea from a hot spring from the geothermal field of Los Azufres, Mexico.</title>
        <authorList>
            <person name="Marin-Paredes R."/>
            <person name="Martinez-Romero E."/>
            <person name="Servin-Garciduenas L.E."/>
        </authorList>
    </citation>
    <scope>NUCLEOTIDE SEQUENCE</scope>
</reference>
<organism evidence="1 2">
    <name type="scientific">Thermoproteus sp. AZ2</name>
    <dbReference type="NCBI Taxonomy" id="1609232"/>
    <lineage>
        <taxon>Archaea</taxon>
        <taxon>Thermoproteota</taxon>
        <taxon>Thermoprotei</taxon>
        <taxon>Thermoproteales</taxon>
        <taxon>Thermoproteaceae</taxon>
        <taxon>Thermoproteus</taxon>
    </lineage>
</organism>
<evidence type="ECO:0000313" key="1">
    <source>
        <dbReference type="EMBL" id="MFB6490680.1"/>
    </source>
</evidence>
<comment type="caution">
    <text evidence="1">The sequence shown here is derived from an EMBL/GenBank/DDBJ whole genome shotgun (WGS) entry which is preliminary data.</text>
</comment>
<gene>
    <name evidence="1" type="ORF">TU35_005450</name>
</gene>
<dbReference type="EMBL" id="JZWT02000012">
    <property type="protein sequence ID" value="MFB6490680.1"/>
    <property type="molecule type" value="Genomic_DNA"/>
</dbReference>
<evidence type="ECO:0000313" key="2">
    <source>
        <dbReference type="Proteomes" id="UP000033636"/>
    </source>
</evidence>
<dbReference type="Proteomes" id="UP000033636">
    <property type="component" value="Unassembled WGS sequence"/>
</dbReference>